<dbReference type="EMBL" id="KN831776">
    <property type="protein sequence ID" value="KIM43256.1"/>
    <property type="molecule type" value="Genomic_DNA"/>
</dbReference>
<dbReference type="HOGENOM" id="CLU_2146185_0_0_1"/>
<dbReference type="OrthoDB" id="3141012at2759"/>
<evidence type="ECO:0000313" key="1">
    <source>
        <dbReference type="EMBL" id="KIM43256.1"/>
    </source>
</evidence>
<sequence length="112" mass="12480">MPSIYFKSKVKTVSESCTLTLIIRHNILVGPASDVWYAMKQPPPEQVDVLLASQLQFTISGTVNGSRMSPESVMASRIAHHFAEYFRLVGSCLVISVPESTHSPFRMQINLE</sequence>
<keyword evidence="2" id="KW-1185">Reference proteome</keyword>
<proteinExistence type="predicted"/>
<reference evidence="2" key="2">
    <citation type="submission" date="2015-01" db="EMBL/GenBank/DDBJ databases">
        <title>Evolutionary Origins and Diversification of the Mycorrhizal Mutualists.</title>
        <authorList>
            <consortium name="DOE Joint Genome Institute"/>
            <consortium name="Mycorrhizal Genomics Consortium"/>
            <person name="Kohler A."/>
            <person name="Kuo A."/>
            <person name="Nagy L.G."/>
            <person name="Floudas D."/>
            <person name="Copeland A."/>
            <person name="Barry K.W."/>
            <person name="Cichocki N."/>
            <person name="Veneault-Fourrey C."/>
            <person name="LaButti K."/>
            <person name="Lindquist E.A."/>
            <person name="Lipzen A."/>
            <person name="Lundell T."/>
            <person name="Morin E."/>
            <person name="Murat C."/>
            <person name="Riley R."/>
            <person name="Ohm R."/>
            <person name="Sun H."/>
            <person name="Tunlid A."/>
            <person name="Henrissat B."/>
            <person name="Grigoriev I.V."/>
            <person name="Hibbett D.S."/>
            <person name="Martin F."/>
        </authorList>
    </citation>
    <scope>NUCLEOTIDE SEQUENCE [LARGE SCALE GENOMIC DNA]</scope>
    <source>
        <strain evidence="2">h7</strain>
    </source>
</reference>
<protein>
    <submittedName>
        <fullName evidence="1">Uncharacterized protein</fullName>
    </submittedName>
</protein>
<gene>
    <name evidence="1" type="ORF">M413DRAFT_399497</name>
</gene>
<accession>A0A0C3CI20</accession>
<dbReference type="AlphaFoldDB" id="A0A0C3CI20"/>
<evidence type="ECO:0000313" key="2">
    <source>
        <dbReference type="Proteomes" id="UP000053424"/>
    </source>
</evidence>
<name>A0A0C3CI20_HEBCY</name>
<dbReference type="STRING" id="686832.A0A0C3CI20"/>
<organism evidence="1 2">
    <name type="scientific">Hebeloma cylindrosporum</name>
    <dbReference type="NCBI Taxonomy" id="76867"/>
    <lineage>
        <taxon>Eukaryota</taxon>
        <taxon>Fungi</taxon>
        <taxon>Dikarya</taxon>
        <taxon>Basidiomycota</taxon>
        <taxon>Agaricomycotina</taxon>
        <taxon>Agaricomycetes</taxon>
        <taxon>Agaricomycetidae</taxon>
        <taxon>Agaricales</taxon>
        <taxon>Agaricineae</taxon>
        <taxon>Hymenogastraceae</taxon>
        <taxon>Hebeloma</taxon>
    </lineage>
</organism>
<dbReference type="Proteomes" id="UP000053424">
    <property type="component" value="Unassembled WGS sequence"/>
</dbReference>
<reference evidence="1 2" key="1">
    <citation type="submission" date="2014-04" db="EMBL/GenBank/DDBJ databases">
        <authorList>
            <consortium name="DOE Joint Genome Institute"/>
            <person name="Kuo A."/>
            <person name="Gay G."/>
            <person name="Dore J."/>
            <person name="Kohler A."/>
            <person name="Nagy L.G."/>
            <person name="Floudas D."/>
            <person name="Copeland A."/>
            <person name="Barry K.W."/>
            <person name="Cichocki N."/>
            <person name="Veneault-Fourrey C."/>
            <person name="LaButti K."/>
            <person name="Lindquist E.A."/>
            <person name="Lipzen A."/>
            <person name="Lundell T."/>
            <person name="Morin E."/>
            <person name="Murat C."/>
            <person name="Sun H."/>
            <person name="Tunlid A."/>
            <person name="Henrissat B."/>
            <person name="Grigoriev I.V."/>
            <person name="Hibbett D.S."/>
            <person name="Martin F."/>
            <person name="Nordberg H.P."/>
            <person name="Cantor M.N."/>
            <person name="Hua S.X."/>
        </authorList>
    </citation>
    <scope>NUCLEOTIDE SEQUENCE [LARGE SCALE GENOMIC DNA]</scope>
    <source>
        <strain evidence="2">h7</strain>
    </source>
</reference>